<proteinExistence type="predicted"/>
<evidence type="ECO:0000313" key="3">
    <source>
        <dbReference type="Proteomes" id="UP001176941"/>
    </source>
</evidence>
<reference evidence="2" key="1">
    <citation type="submission" date="2023-04" db="EMBL/GenBank/DDBJ databases">
        <authorList>
            <consortium name="ELIXIR-Norway"/>
        </authorList>
    </citation>
    <scope>NUCLEOTIDE SEQUENCE [LARGE SCALE GENOMIC DNA]</scope>
</reference>
<gene>
    <name evidence="2" type="ORF">MRATA1EN1_LOCUS27582</name>
</gene>
<organism evidence="2 3">
    <name type="scientific">Rangifer tarandus platyrhynchus</name>
    <name type="common">Svalbard reindeer</name>
    <dbReference type="NCBI Taxonomy" id="3082113"/>
    <lineage>
        <taxon>Eukaryota</taxon>
        <taxon>Metazoa</taxon>
        <taxon>Chordata</taxon>
        <taxon>Craniata</taxon>
        <taxon>Vertebrata</taxon>
        <taxon>Euteleostomi</taxon>
        <taxon>Mammalia</taxon>
        <taxon>Eutheria</taxon>
        <taxon>Laurasiatheria</taxon>
        <taxon>Artiodactyla</taxon>
        <taxon>Ruminantia</taxon>
        <taxon>Pecora</taxon>
        <taxon>Cervidae</taxon>
        <taxon>Odocoileinae</taxon>
        <taxon>Rangifer</taxon>
    </lineage>
</organism>
<keyword evidence="3" id="KW-1185">Reference proteome</keyword>
<evidence type="ECO:0000313" key="2">
    <source>
        <dbReference type="EMBL" id="CAI9178620.1"/>
    </source>
</evidence>
<evidence type="ECO:0008006" key="4">
    <source>
        <dbReference type="Google" id="ProtNLM"/>
    </source>
</evidence>
<feature type="region of interest" description="Disordered" evidence="1">
    <location>
        <begin position="1"/>
        <end position="221"/>
    </location>
</feature>
<name>A0ABN8ZXG9_RANTA</name>
<evidence type="ECO:0000256" key="1">
    <source>
        <dbReference type="SAM" id="MobiDB-lite"/>
    </source>
</evidence>
<protein>
    <recommendedName>
        <fullName evidence="4">Basic proline-rich protein-like</fullName>
    </recommendedName>
</protein>
<sequence>MYSLHLPSTPPPKCTDPRPPPSGPTGERTHNKRPGPATPSGRRLGPRSAASSDNDQHLARPLSPGSPLTTRRPGALAPRSPDSPFPARRWHQTKEAGARGPGAARTQRPRPGQDRAAPFEERRAGRRRPRGRPLALRARASLAPRGCGRSGSTRPPAGPLAGPPHCSLPREKANHAPVRGETPPGVFVAALGPPRALSSPGWARPGRGAAGPGLGGGGRSAGVWAAAARAGMRLGRSSLKCGASHSLTPASLQRRAAAAAAAAAAGALPFLVAGSLARPAPPAPPPRARPAPPPLQAGRTHHGCAPGPRLPRPSLPRRPLCVWLDKPPDLPGPREWLSGDRGRSVVDLGAGRENVDRV</sequence>
<feature type="compositionally biased region" description="Basic and acidic residues" evidence="1">
    <location>
        <begin position="111"/>
        <end position="123"/>
    </location>
</feature>
<accession>A0ABN8ZXG9</accession>
<feature type="compositionally biased region" description="Pro residues" evidence="1">
    <location>
        <begin position="8"/>
        <end position="23"/>
    </location>
</feature>
<feature type="compositionally biased region" description="Low complexity" evidence="1">
    <location>
        <begin position="132"/>
        <end position="146"/>
    </location>
</feature>
<feature type="region of interest" description="Disordered" evidence="1">
    <location>
        <begin position="275"/>
        <end position="358"/>
    </location>
</feature>
<dbReference type="EMBL" id="OX459944">
    <property type="protein sequence ID" value="CAI9178620.1"/>
    <property type="molecule type" value="Genomic_DNA"/>
</dbReference>
<feature type="compositionally biased region" description="Gly residues" evidence="1">
    <location>
        <begin position="208"/>
        <end position="220"/>
    </location>
</feature>
<feature type="compositionally biased region" description="Pro residues" evidence="1">
    <location>
        <begin position="279"/>
        <end position="295"/>
    </location>
</feature>
<dbReference type="Proteomes" id="UP001176941">
    <property type="component" value="Chromosome 8"/>
</dbReference>